<organism evidence="2 3">
    <name type="scientific">Tetradesmus obliquus</name>
    <name type="common">Green alga</name>
    <name type="synonym">Acutodesmus obliquus</name>
    <dbReference type="NCBI Taxonomy" id="3088"/>
    <lineage>
        <taxon>Eukaryota</taxon>
        <taxon>Viridiplantae</taxon>
        <taxon>Chlorophyta</taxon>
        <taxon>core chlorophytes</taxon>
        <taxon>Chlorophyceae</taxon>
        <taxon>CS clade</taxon>
        <taxon>Sphaeropleales</taxon>
        <taxon>Scenedesmaceae</taxon>
        <taxon>Tetradesmus</taxon>
    </lineage>
</organism>
<dbReference type="Pfam" id="PF07699">
    <property type="entry name" value="Ephrin_rec_like"/>
    <property type="match status" value="2"/>
</dbReference>
<protein>
    <recommendedName>
        <fullName evidence="1">Tyrosine-protein kinase ephrin type A/B receptor-like domain-containing protein</fullName>
    </recommendedName>
</protein>
<evidence type="ECO:0000313" key="3">
    <source>
        <dbReference type="Proteomes" id="UP000256970"/>
    </source>
</evidence>
<dbReference type="PANTHER" id="PTHR46104">
    <property type="entry name" value="GENE 9195-RELATED-RELATED"/>
    <property type="match status" value="1"/>
</dbReference>
<gene>
    <name evidence="2" type="ORF">BQ4739_LOCUS10648</name>
</gene>
<dbReference type="Proteomes" id="UP000256970">
    <property type="component" value="Unassembled WGS sequence"/>
</dbReference>
<dbReference type="STRING" id="3088.A0A383VZZ0"/>
<dbReference type="AlphaFoldDB" id="A0A383VZZ0"/>
<sequence>MTAQVHCLNCGSFGLVLASNKSTCELPAGRAGTANAGATTFLSAVNVSSLTGVTLCPSSHYCPGGSSIAAGVPQACPAGITVNNPPGISRSDCNQIEAGLAPVNAGSALLSGSSYSILQVAAAVACPIGWACPEGVIPGAATPVACPYAPILTTQGTGSTSLAQCKSIQAGYAPRDSSGPILTAIATVASITGTAVCPQNYYCQGGIVTGTPNASPGIPVRCPGDLGTSAASATNIGENNCTAPPGYAYVAGAAPSATACPVGQYKAGYNKLTSCSTCPTGLTTSGTVSTSANDCKLIAAGLAPVIASAVQTSPVAAAAVSTVTTTQCPAGSVCIGGDITTSAGIPVACSSLTTGLTSAPGSDSADDCNITLPGYGYNAATPANATLCVAGSYNAGGNQAACTSCSAGLTTISAGATSITDCNSTLPGYGYISGTPANATLCAAGTYNTGGNQLDCQACTNGLTTQSAGSSFCSAPPGYYYSSAKSAVACTSGTYQDSYTSTPATACLNCTSDTASYSPRTSASDCYTPTAVAVQAVSASILTSSTGDIIEWQDRSNAGIWTSVAVDASGRYMAAAQSGGLLWYSQDKGVNWTAIANSGSRNWVSLKQHMHGSACC</sequence>
<evidence type="ECO:0000259" key="1">
    <source>
        <dbReference type="Pfam" id="PF07699"/>
    </source>
</evidence>
<accession>A0A383VZZ0</accession>
<dbReference type="PANTHER" id="PTHR46104:SF1">
    <property type="entry name" value="GENE 9195-RELATED"/>
    <property type="match status" value="1"/>
</dbReference>
<feature type="domain" description="Tyrosine-protein kinase ephrin type A/B receptor-like" evidence="1">
    <location>
        <begin position="386"/>
        <end position="422"/>
    </location>
</feature>
<dbReference type="SMART" id="SM01411">
    <property type="entry name" value="Ephrin_rec_like"/>
    <property type="match status" value="6"/>
</dbReference>
<name>A0A383VZZ0_TETOB</name>
<dbReference type="Gene3D" id="2.10.50.10">
    <property type="entry name" value="Tumor Necrosis Factor Receptor, subunit A, domain 2"/>
    <property type="match status" value="1"/>
</dbReference>
<feature type="domain" description="Tyrosine-protein kinase ephrin type A/B receptor-like" evidence="1">
    <location>
        <begin position="258"/>
        <end position="295"/>
    </location>
</feature>
<keyword evidence="3" id="KW-1185">Reference proteome</keyword>
<proteinExistence type="predicted"/>
<reference evidence="2 3" key="1">
    <citation type="submission" date="2016-10" db="EMBL/GenBank/DDBJ databases">
        <authorList>
            <person name="Cai Z."/>
        </authorList>
    </citation>
    <scope>NUCLEOTIDE SEQUENCE [LARGE SCALE GENOMIC DNA]</scope>
</reference>
<evidence type="ECO:0000313" key="2">
    <source>
        <dbReference type="EMBL" id="SZX70433.1"/>
    </source>
</evidence>
<dbReference type="InterPro" id="IPR011641">
    <property type="entry name" value="Tyr-kin_ephrin_A/B_rcpt-like"/>
</dbReference>
<dbReference type="EMBL" id="FNXT01000989">
    <property type="protein sequence ID" value="SZX70433.1"/>
    <property type="molecule type" value="Genomic_DNA"/>
</dbReference>